<name>A0A6A6HR47_9PLEO</name>
<evidence type="ECO:0000313" key="3">
    <source>
        <dbReference type="Proteomes" id="UP000800094"/>
    </source>
</evidence>
<dbReference type="AlphaFoldDB" id="A0A6A6HR47"/>
<evidence type="ECO:0000313" key="2">
    <source>
        <dbReference type="EMBL" id="KAF2240302.1"/>
    </source>
</evidence>
<reference evidence="2" key="1">
    <citation type="journal article" date="2020" name="Stud. Mycol.">
        <title>101 Dothideomycetes genomes: a test case for predicting lifestyles and emergence of pathogens.</title>
        <authorList>
            <person name="Haridas S."/>
            <person name="Albert R."/>
            <person name="Binder M."/>
            <person name="Bloem J."/>
            <person name="Labutti K."/>
            <person name="Salamov A."/>
            <person name="Andreopoulos B."/>
            <person name="Baker S."/>
            <person name="Barry K."/>
            <person name="Bills G."/>
            <person name="Bluhm B."/>
            <person name="Cannon C."/>
            <person name="Castanera R."/>
            <person name="Culley D."/>
            <person name="Daum C."/>
            <person name="Ezra D."/>
            <person name="Gonzalez J."/>
            <person name="Henrissat B."/>
            <person name="Kuo A."/>
            <person name="Liang C."/>
            <person name="Lipzen A."/>
            <person name="Lutzoni F."/>
            <person name="Magnuson J."/>
            <person name="Mondo S."/>
            <person name="Nolan M."/>
            <person name="Ohm R."/>
            <person name="Pangilinan J."/>
            <person name="Park H.-J."/>
            <person name="Ramirez L."/>
            <person name="Alfaro M."/>
            <person name="Sun H."/>
            <person name="Tritt A."/>
            <person name="Yoshinaga Y."/>
            <person name="Zwiers L.-H."/>
            <person name="Turgeon B."/>
            <person name="Goodwin S."/>
            <person name="Spatafora J."/>
            <person name="Crous P."/>
            <person name="Grigoriev I."/>
        </authorList>
    </citation>
    <scope>NUCLEOTIDE SEQUENCE</scope>
    <source>
        <strain evidence="2">CBS 122368</strain>
    </source>
</reference>
<feature type="region of interest" description="Disordered" evidence="1">
    <location>
        <begin position="182"/>
        <end position="205"/>
    </location>
</feature>
<gene>
    <name evidence="2" type="ORF">BU26DRAFT_526093</name>
</gene>
<proteinExistence type="predicted"/>
<dbReference type="OrthoDB" id="3658431at2759"/>
<dbReference type="EMBL" id="ML987220">
    <property type="protein sequence ID" value="KAF2240302.1"/>
    <property type="molecule type" value="Genomic_DNA"/>
</dbReference>
<dbReference type="Proteomes" id="UP000800094">
    <property type="component" value="Unassembled WGS sequence"/>
</dbReference>
<accession>A0A6A6HR47</accession>
<keyword evidence="3" id="KW-1185">Reference proteome</keyword>
<dbReference type="GeneID" id="54583994"/>
<sequence length="205" mass="23434">MWSSDLYDNSITKKNKLRCIMQSKGERGHMRQYFRNMSRAMAAMCDVFATVMDKNINPQHKDFDTVVQNGIWYKTEFPQLYLGGLGKRVTQIEAISPDGNTAFTYWTQGGHPQSEKRNEGLTFGSNVSFNHTAFDDEFDADFEFDDAEWDDSWFDEDDFDDDFEEDESLDLRSLDARAAKCPLKPGTTDSRAGSFDIGGSHPIAW</sequence>
<dbReference type="RefSeq" id="XP_033675306.1">
    <property type="nucleotide sequence ID" value="XM_033830664.1"/>
</dbReference>
<protein>
    <submittedName>
        <fullName evidence="2">Uncharacterized protein</fullName>
    </submittedName>
</protein>
<organism evidence="2 3">
    <name type="scientific">Trematosphaeria pertusa</name>
    <dbReference type="NCBI Taxonomy" id="390896"/>
    <lineage>
        <taxon>Eukaryota</taxon>
        <taxon>Fungi</taxon>
        <taxon>Dikarya</taxon>
        <taxon>Ascomycota</taxon>
        <taxon>Pezizomycotina</taxon>
        <taxon>Dothideomycetes</taxon>
        <taxon>Pleosporomycetidae</taxon>
        <taxon>Pleosporales</taxon>
        <taxon>Massarineae</taxon>
        <taxon>Trematosphaeriaceae</taxon>
        <taxon>Trematosphaeria</taxon>
    </lineage>
</organism>
<evidence type="ECO:0000256" key="1">
    <source>
        <dbReference type="SAM" id="MobiDB-lite"/>
    </source>
</evidence>